<dbReference type="GO" id="GO:0016491">
    <property type="term" value="F:oxidoreductase activity"/>
    <property type="evidence" value="ECO:0007669"/>
    <property type="project" value="UniProtKB-KW"/>
</dbReference>
<keyword evidence="2 3" id="KW-0560">Oxidoreductase</keyword>
<dbReference type="PRINTS" id="PR00081">
    <property type="entry name" value="GDHRDH"/>
</dbReference>
<evidence type="ECO:0000256" key="1">
    <source>
        <dbReference type="ARBA" id="ARBA00006484"/>
    </source>
</evidence>
<dbReference type="PANTHER" id="PTHR24320:SF148">
    <property type="entry name" value="NAD(P)-BINDING ROSSMANN-FOLD SUPERFAMILY PROTEIN"/>
    <property type="match status" value="1"/>
</dbReference>
<evidence type="ECO:0000313" key="4">
    <source>
        <dbReference type="Proteomes" id="UP000008392"/>
    </source>
</evidence>
<dbReference type="Pfam" id="PF00106">
    <property type="entry name" value="adh_short"/>
    <property type="match status" value="1"/>
</dbReference>
<protein>
    <submittedName>
        <fullName evidence="3">Short-chain dehydrogenase/reductase SDR</fullName>
        <ecNumber evidence="3">1.1.1.-</ecNumber>
    </submittedName>
</protein>
<dbReference type="EC" id="1.1.1.-" evidence="3"/>
<dbReference type="STRING" id="1005048.CFU_0332"/>
<dbReference type="InterPro" id="IPR036291">
    <property type="entry name" value="NAD(P)-bd_dom_sf"/>
</dbReference>
<reference evidence="3 4" key="4">
    <citation type="journal article" date="2010" name="Environ. Microbiol.">
        <title>The bacterial genus Collimonas: mycophagy, weathering and other adaptive solutions to life in oligotrophic soil environments.</title>
        <authorList>
            <person name="Leveau J.H."/>
            <person name="Uroz S."/>
            <person name="de Boer W."/>
        </authorList>
    </citation>
    <scope>NUCLEOTIDE SEQUENCE [LARGE SCALE GENOMIC DNA]</scope>
    <source>
        <strain evidence="3 4">Ter331</strain>
    </source>
</reference>
<keyword evidence="4" id="KW-1185">Reference proteome</keyword>
<dbReference type="HOGENOM" id="CLU_010194_44_2_4"/>
<dbReference type="AlphaFoldDB" id="G0AEN5"/>
<proteinExistence type="inferred from homology"/>
<name>G0AEN5_COLFT</name>
<reference evidence="3 4" key="5">
    <citation type="journal article" date="2011" name="ISME J.">
        <title>Dual transcriptional profiling of a bacterial/fungal confrontation: Collimonas fungivorans versus Aspergillus niger.</title>
        <authorList>
            <person name="Mela F."/>
            <person name="Fritsche K."/>
            <person name="de Boer W."/>
            <person name="van Veen J.A."/>
            <person name="de Graaff L.H."/>
            <person name="van den Berg M."/>
            <person name="Leveau J.H."/>
        </authorList>
    </citation>
    <scope>NUCLEOTIDE SEQUENCE [LARGE SCALE GENOMIC DNA]</scope>
    <source>
        <strain evidence="3 4">Ter331</strain>
    </source>
</reference>
<accession>G0AEN5</accession>
<reference evidence="3 4" key="2">
    <citation type="journal article" date="2006" name="J. Microbiol. Methods">
        <title>Genomic flank-sequencing of plasposon insertion sites for rapid identification of functional genes.</title>
        <authorList>
            <person name="Leveau J.H."/>
            <person name="Gerards S."/>
            <person name="Fritsche K."/>
            <person name="Zondag G."/>
            <person name="van Veen J.A."/>
        </authorList>
    </citation>
    <scope>NUCLEOTIDE SEQUENCE [LARGE SCALE GENOMIC DNA]</scope>
    <source>
        <strain evidence="3 4">Ter331</strain>
    </source>
</reference>
<evidence type="ECO:0000313" key="3">
    <source>
        <dbReference type="EMBL" id="AEK60170.1"/>
    </source>
</evidence>
<dbReference type="EMBL" id="CP002745">
    <property type="protein sequence ID" value="AEK60170.1"/>
    <property type="molecule type" value="Genomic_DNA"/>
</dbReference>
<dbReference type="KEGG" id="cfu:CFU_0332"/>
<reference evidence="4" key="6">
    <citation type="submission" date="2011-05" db="EMBL/GenBank/DDBJ databases">
        <title>Complete sequence of Collimonas fungivorans Ter331.</title>
        <authorList>
            <person name="Leveau J.H."/>
        </authorList>
    </citation>
    <scope>NUCLEOTIDE SEQUENCE [LARGE SCALE GENOMIC DNA]</scope>
    <source>
        <strain evidence="4">Ter331</strain>
    </source>
</reference>
<dbReference type="eggNOG" id="COG1028">
    <property type="taxonomic scope" value="Bacteria"/>
</dbReference>
<dbReference type="InterPro" id="IPR002347">
    <property type="entry name" value="SDR_fam"/>
</dbReference>
<dbReference type="Gene3D" id="3.40.50.720">
    <property type="entry name" value="NAD(P)-binding Rossmann-like Domain"/>
    <property type="match status" value="1"/>
</dbReference>
<dbReference type="Proteomes" id="UP000008392">
    <property type="component" value="Chromosome"/>
</dbReference>
<gene>
    <name evidence="3" type="ordered locus">CFU_0332</name>
</gene>
<reference evidence="3 4" key="3">
    <citation type="journal article" date="2008" name="FEMS Microbiol. Ecol.">
        <title>Identification and characterization of genes underlying chitinolysis in Collimonas fungivorans Ter331.</title>
        <authorList>
            <person name="Fritsche K."/>
            <person name="de Boer W."/>
            <person name="Gerards S."/>
            <person name="van den Berg M."/>
            <person name="van Veen J.A."/>
            <person name="Leveau J.H."/>
        </authorList>
    </citation>
    <scope>NUCLEOTIDE SEQUENCE [LARGE SCALE GENOMIC DNA]</scope>
    <source>
        <strain evidence="3 4">Ter331</strain>
    </source>
</reference>
<reference evidence="3 4" key="1">
    <citation type="journal article" date="2004" name="Environ. Microbiol.">
        <title>Phylogeny-function analysis of (meta)genomic libraries: screening for expression of ribosomal RNA genes by large-insert library fluorescent in situ hybridization (LIL-FISH).</title>
        <authorList>
            <person name="Leveau J.H."/>
            <person name="Gerards S."/>
            <person name="de Boer W."/>
            <person name="van Veen J.A."/>
        </authorList>
    </citation>
    <scope>NUCLEOTIDE SEQUENCE [LARGE SCALE GENOMIC DNA]</scope>
    <source>
        <strain evidence="3 4">Ter331</strain>
    </source>
</reference>
<sequence length="362" mass="38976">MCFATLPLHPAFDYNHWIFFFHIAPFAKLHLVHYDACTAGGASTFCSCCDKAEANTKTRTIMRWNISNLPRQDGRNVIVTGGASGIGFQVAQALGKKGAHVTILGRDAAKGEQAIAQLRSNGGNYNFDQMDLASLASIESFAARWDSRPLQLLMNVAGVMAVPQRELTAEGVEMHMGTNFLGHFALTGRLLAALTSGSARVVTVSALVARFKMADLDPDDLQAKQKPYTPMGAYARSKLADIMFAVELQRRAGMIHSGVTSVAVDPGTANTGLQRHVSGAAAVVGSALTNLIGYPIARVAENVLFAATMEKPTEDTLIAPSFFIQRFASPRDVGLPTLARNQAVRERLWQKAESLTGVHFGI</sequence>
<comment type="similarity">
    <text evidence="1">Belongs to the short-chain dehydrogenases/reductases (SDR) family.</text>
</comment>
<evidence type="ECO:0000256" key="2">
    <source>
        <dbReference type="ARBA" id="ARBA00023002"/>
    </source>
</evidence>
<dbReference type="SUPFAM" id="SSF51735">
    <property type="entry name" value="NAD(P)-binding Rossmann-fold domains"/>
    <property type="match status" value="1"/>
</dbReference>
<organism evidence="3 4">
    <name type="scientific">Collimonas fungivorans (strain Ter331)</name>
    <dbReference type="NCBI Taxonomy" id="1005048"/>
    <lineage>
        <taxon>Bacteria</taxon>
        <taxon>Pseudomonadati</taxon>
        <taxon>Pseudomonadota</taxon>
        <taxon>Betaproteobacteria</taxon>
        <taxon>Burkholderiales</taxon>
        <taxon>Oxalobacteraceae</taxon>
        <taxon>Collimonas</taxon>
    </lineage>
</organism>
<dbReference type="PANTHER" id="PTHR24320">
    <property type="entry name" value="RETINOL DEHYDROGENASE"/>
    <property type="match status" value="1"/>
</dbReference>